<dbReference type="InterPro" id="IPR007856">
    <property type="entry name" value="SapB_1"/>
</dbReference>
<organism evidence="4 5">
    <name type="scientific">Gekko japonicus</name>
    <name type="common">Schlegel's Japanese gecko</name>
    <dbReference type="NCBI Taxonomy" id="146911"/>
    <lineage>
        <taxon>Eukaryota</taxon>
        <taxon>Metazoa</taxon>
        <taxon>Chordata</taxon>
        <taxon>Craniata</taxon>
        <taxon>Vertebrata</taxon>
        <taxon>Euteleostomi</taxon>
        <taxon>Lepidosauria</taxon>
        <taxon>Squamata</taxon>
        <taxon>Bifurcata</taxon>
        <taxon>Gekkota</taxon>
        <taxon>Gekkonidae</taxon>
        <taxon>Gekkoninae</taxon>
        <taxon>Gekko</taxon>
    </lineage>
</organism>
<dbReference type="Gene3D" id="1.10.225.10">
    <property type="entry name" value="Saposin-like"/>
    <property type="match status" value="1"/>
</dbReference>
<reference evidence="5" key="1">
    <citation type="submission" date="2025-08" db="UniProtKB">
        <authorList>
            <consortium name="RefSeq"/>
        </authorList>
    </citation>
    <scope>IDENTIFICATION</scope>
</reference>
<evidence type="ECO:0000256" key="2">
    <source>
        <dbReference type="ARBA" id="ARBA00023180"/>
    </source>
</evidence>
<dbReference type="InterPro" id="IPR008138">
    <property type="entry name" value="SapB_2"/>
</dbReference>
<evidence type="ECO:0000313" key="4">
    <source>
        <dbReference type="Proteomes" id="UP000694871"/>
    </source>
</evidence>
<keyword evidence="4" id="KW-1185">Reference proteome</keyword>
<name>A0ABM1KXP6_GEKJA</name>
<dbReference type="Proteomes" id="UP000694871">
    <property type="component" value="Unplaced"/>
</dbReference>
<dbReference type="PROSITE" id="PS50015">
    <property type="entry name" value="SAP_B"/>
    <property type="match status" value="1"/>
</dbReference>
<dbReference type="PANTHER" id="PTHR11480">
    <property type="entry name" value="SAPOSIN-RELATED"/>
    <property type="match status" value="1"/>
</dbReference>
<dbReference type="SMART" id="SM00741">
    <property type="entry name" value="SapB"/>
    <property type="match status" value="1"/>
</dbReference>
<accession>A0ABM1KXP6</accession>
<sequence length="138" mass="15485">MTAIQCGTFQHCMLAGWNQTPNDSCTDCEQIVTILTRMAKESSFKESIQKYLEHECTTLPLQTLVPRCQTLVDTYLDLFITSLEGQIKPHSVCTKLGLCHSEPLESKNTFDTLVPVVEQFFQLLQGKALITPDSQTEA</sequence>
<gene>
    <name evidence="5" type="primary">LOC107120326</name>
</gene>
<dbReference type="InterPro" id="IPR051428">
    <property type="entry name" value="Sphingo_Act-Surfact_Prot"/>
</dbReference>
<dbReference type="Pfam" id="PF05184">
    <property type="entry name" value="SapB_1"/>
    <property type="match status" value="1"/>
</dbReference>
<keyword evidence="1" id="KW-1015">Disulfide bond</keyword>
<dbReference type="GeneID" id="107120326"/>
<protein>
    <submittedName>
        <fullName evidence="5">Pulmonary surfactant-associated protein B-like</fullName>
    </submittedName>
</protein>
<dbReference type="SUPFAM" id="SSF47862">
    <property type="entry name" value="Saposin"/>
    <property type="match status" value="1"/>
</dbReference>
<dbReference type="InterPro" id="IPR008139">
    <property type="entry name" value="SaposinB_dom"/>
</dbReference>
<proteinExistence type="predicted"/>
<dbReference type="RefSeq" id="XP_015278483.1">
    <property type="nucleotide sequence ID" value="XM_015422997.1"/>
</dbReference>
<keyword evidence="2" id="KW-0325">Glycoprotein</keyword>
<evidence type="ECO:0000256" key="1">
    <source>
        <dbReference type="ARBA" id="ARBA00023157"/>
    </source>
</evidence>
<evidence type="ECO:0000259" key="3">
    <source>
        <dbReference type="PROSITE" id="PS50015"/>
    </source>
</evidence>
<dbReference type="InterPro" id="IPR011001">
    <property type="entry name" value="Saposin-like"/>
</dbReference>
<evidence type="ECO:0000313" key="5">
    <source>
        <dbReference type="RefSeq" id="XP_015278483.1"/>
    </source>
</evidence>
<dbReference type="Pfam" id="PF03489">
    <property type="entry name" value="SapB_2"/>
    <property type="match status" value="1"/>
</dbReference>
<feature type="domain" description="Saposin B-type" evidence="3">
    <location>
        <begin position="21"/>
        <end position="103"/>
    </location>
</feature>